<dbReference type="AlphaFoldDB" id="A0A511NK09"/>
<reference evidence="2 3" key="1">
    <citation type="submission" date="2019-07" db="EMBL/GenBank/DDBJ databases">
        <title>Whole genome shotgun sequence of Empedobacter brevis NBRC 14943.</title>
        <authorList>
            <person name="Hosoyama A."/>
            <person name="Uohara A."/>
            <person name="Ohji S."/>
            <person name="Ichikawa N."/>
        </authorList>
    </citation>
    <scope>NUCLEOTIDE SEQUENCE [LARGE SCALE GENOMIC DNA]</scope>
    <source>
        <strain evidence="2 3">NBRC 14943</strain>
    </source>
</reference>
<evidence type="ECO:0000313" key="2">
    <source>
        <dbReference type="EMBL" id="GEM53150.1"/>
    </source>
</evidence>
<dbReference type="EMBL" id="BJXC01000025">
    <property type="protein sequence ID" value="GEM53150.1"/>
    <property type="molecule type" value="Genomic_DNA"/>
</dbReference>
<sequence length="228" mass="24428">MKKNIVLLILLLSVSSIKVNAQIVIGDNSNSSDNKALLSFTSENMGVILPIINSNTEAASTGNVVKTPGTIYVSRADKQVKVYMAVSPQNSTGLLALTPTLPTTVTLPTANTSVESTENAGVIIGSETTTQKGILVLESEEKTMVMPLIGTVEQPPHKYVKNPYIGTIGFAETENVLFPSTKPTKKLLWVFNGGNKSTDGAGQWHLWRSGVEMPPSGIIDQDYLDNLP</sequence>
<name>A0A511NK09_9FLAO</name>
<evidence type="ECO:0000256" key="1">
    <source>
        <dbReference type="SAM" id="SignalP"/>
    </source>
</evidence>
<evidence type="ECO:0008006" key="4">
    <source>
        <dbReference type="Google" id="ProtNLM"/>
    </source>
</evidence>
<feature type="chain" id="PRO_5021986194" description="IgGFc-binding protein N-terminal domain-containing protein" evidence="1">
    <location>
        <begin position="22"/>
        <end position="228"/>
    </location>
</feature>
<protein>
    <recommendedName>
        <fullName evidence="4">IgGFc-binding protein N-terminal domain-containing protein</fullName>
    </recommendedName>
</protein>
<dbReference type="Proteomes" id="UP000321245">
    <property type="component" value="Unassembled WGS sequence"/>
</dbReference>
<accession>A0A511NK09</accession>
<organism evidence="2 3">
    <name type="scientific">Empedobacter brevis NBRC 14943 = ATCC 43319</name>
    <dbReference type="NCBI Taxonomy" id="1218108"/>
    <lineage>
        <taxon>Bacteria</taxon>
        <taxon>Pseudomonadati</taxon>
        <taxon>Bacteroidota</taxon>
        <taxon>Flavobacteriia</taxon>
        <taxon>Flavobacteriales</taxon>
        <taxon>Weeksellaceae</taxon>
        <taxon>Empedobacter</taxon>
    </lineage>
</organism>
<dbReference type="STRING" id="1218108.GCA_000382425_02594"/>
<comment type="caution">
    <text evidence="2">The sequence shown here is derived from an EMBL/GenBank/DDBJ whole genome shotgun (WGS) entry which is preliminary data.</text>
</comment>
<keyword evidence="3" id="KW-1185">Reference proteome</keyword>
<proteinExistence type="predicted"/>
<keyword evidence="1" id="KW-0732">Signal</keyword>
<gene>
    <name evidence="2" type="ORF">EB1_29400</name>
</gene>
<evidence type="ECO:0000313" key="3">
    <source>
        <dbReference type="Proteomes" id="UP000321245"/>
    </source>
</evidence>
<feature type="signal peptide" evidence="1">
    <location>
        <begin position="1"/>
        <end position="21"/>
    </location>
</feature>